<evidence type="ECO:0000313" key="2">
    <source>
        <dbReference type="Proteomes" id="UP000504637"/>
    </source>
</evidence>
<dbReference type="PANTHER" id="PTHR21974">
    <property type="entry name" value="RE15880P"/>
    <property type="match status" value="1"/>
</dbReference>
<dbReference type="GeneID" id="54357129"/>
<feature type="coiled-coil region" evidence="1">
    <location>
        <begin position="112"/>
        <end position="160"/>
    </location>
</feature>
<proteinExistence type="predicted"/>
<name>A0A6J3MHL7_9PEZI</name>
<gene>
    <name evidence="3" type="ORF">K489DRAFT_16516</name>
</gene>
<accession>A0A6J3MHL7</accession>
<organism evidence="3">
    <name type="scientific">Dissoconium aciculare CBS 342.82</name>
    <dbReference type="NCBI Taxonomy" id="1314786"/>
    <lineage>
        <taxon>Eukaryota</taxon>
        <taxon>Fungi</taxon>
        <taxon>Dikarya</taxon>
        <taxon>Ascomycota</taxon>
        <taxon>Pezizomycotina</taxon>
        <taxon>Dothideomycetes</taxon>
        <taxon>Dothideomycetidae</taxon>
        <taxon>Mycosphaerellales</taxon>
        <taxon>Dissoconiaceae</taxon>
        <taxon>Dissoconium</taxon>
    </lineage>
</organism>
<dbReference type="Proteomes" id="UP000504637">
    <property type="component" value="Unplaced"/>
</dbReference>
<reference evidence="3" key="2">
    <citation type="submission" date="2020-04" db="EMBL/GenBank/DDBJ databases">
        <authorList>
            <consortium name="NCBI Genome Project"/>
        </authorList>
    </citation>
    <scope>NUCLEOTIDE SEQUENCE</scope>
    <source>
        <strain evidence="3">CBS 342.82</strain>
    </source>
</reference>
<dbReference type="AlphaFoldDB" id="A0A6J3MHL7"/>
<reference evidence="3" key="1">
    <citation type="submission" date="2020-01" db="EMBL/GenBank/DDBJ databases">
        <authorList>
            <consortium name="DOE Joint Genome Institute"/>
            <person name="Haridas S."/>
            <person name="Albert R."/>
            <person name="Binder M."/>
            <person name="Bloem J."/>
            <person name="Labutti K."/>
            <person name="Salamov A."/>
            <person name="Andreopoulos B."/>
            <person name="Baker S.E."/>
            <person name="Barry K."/>
            <person name="Bills G."/>
            <person name="Bluhm B.H."/>
            <person name="Cannon C."/>
            <person name="Castanera R."/>
            <person name="Culley D.E."/>
            <person name="Daum C."/>
            <person name="Ezra D."/>
            <person name="Gonzalez J.B."/>
            <person name="Henrissat B."/>
            <person name="Kuo A."/>
            <person name="Liang C."/>
            <person name="Lipzen A."/>
            <person name="Lutzoni F."/>
            <person name="Magnuson J."/>
            <person name="Mondo S."/>
            <person name="Nolan M."/>
            <person name="Ohm R."/>
            <person name="Pangilinan J."/>
            <person name="Park H.-J."/>
            <person name="Ramirez L."/>
            <person name="Alfaro M."/>
            <person name="Sun H."/>
            <person name="Tritt A."/>
            <person name="Yoshinaga Y."/>
            <person name="Zwiers L.-H."/>
            <person name="Turgeon B.G."/>
            <person name="Goodwin S.B."/>
            <person name="Spatafora J.W."/>
            <person name="Crous P.W."/>
            <person name="Grigoriev I.V."/>
        </authorList>
    </citation>
    <scope>NUCLEOTIDE SEQUENCE</scope>
    <source>
        <strain evidence="3">CBS 342.82</strain>
    </source>
</reference>
<keyword evidence="1" id="KW-0175">Coiled coil</keyword>
<dbReference type="OrthoDB" id="2562743at2759"/>
<sequence>MATVHQNSENFIQALSEASRQNQTLLQILAQTEYAKPSSKTNAAYIADLQARIAKTDKELAILHTITEDERKDHVKYRESTVKRFVYKLGGSKGEKKFSDKASKEEREFVEAWQKERERRESRDELDRALKQAESDRIKLEADTARNEKAQAELDALYQAIFGGPTPELAGEDQLEDAVRRSTEHFHASQSQLKVEQQALEALREAKVSLDKAAAFMQDAERASQGDIFGMPFADFMERDALSCAQSAMHSVREQRESSCIRSITLTQH</sequence>
<evidence type="ECO:0000256" key="1">
    <source>
        <dbReference type="SAM" id="Coils"/>
    </source>
</evidence>
<reference evidence="3" key="3">
    <citation type="submission" date="2025-08" db="UniProtKB">
        <authorList>
            <consortium name="RefSeq"/>
        </authorList>
    </citation>
    <scope>IDENTIFICATION</scope>
    <source>
        <strain evidence="3">CBS 342.82</strain>
    </source>
</reference>
<dbReference type="PANTHER" id="PTHR21974:SF2">
    <property type="entry name" value="RE15880P"/>
    <property type="match status" value="1"/>
</dbReference>
<dbReference type="RefSeq" id="XP_033464466.1">
    <property type="nucleotide sequence ID" value="XM_033599330.1"/>
</dbReference>
<protein>
    <submittedName>
        <fullName evidence="3">Uncharacterized protein</fullName>
    </submittedName>
</protein>
<evidence type="ECO:0000313" key="3">
    <source>
        <dbReference type="RefSeq" id="XP_033464466.1"/>
    </source>
</evidence>
<keyword evidence="2" id="KW-1185">Reference proteome</keyword>